<reference evidence="5" key="1">
    <citation type="submission" date="2021-10" db="EMBL/GenBank/DDBJ databases">
        <title>Roseicella aerolatum sp. nov., isolated from aerosols of e-waste dismantling site.</title>
        <authorList>
            <person name="Qin T."/>
        </authorList>
    </citation>
    <scope>NUCLEOTIDE SEQUENCE</scope>
    <source>
        <strain evidence="5">GB24</strain>
    </source>
</reference>
<dbReference type="PANTHER" id="PTHR43037:SF5">
    <property type="entry name" value="FERULOYL ESTERASE"/>
    <property type="match status" value="1"/>
</dbReference>
<dbReference type="Proteomes" id="UP001139311">
    <property type="component" value="Unassembled WGS sequence"/>
</dbReference>
<evidence type="ECO:0000313" key="6">
    <source>
        <dbReference type="Proteomes" id="UP001139311"/>
    </source>
</evidence>
<dbReference type="EMBL" id="JAJAQI010000060">
    <property type="protein sequence ID" value="MCB4824988.1"/>
    <property type="molecule type" value="Genomic_DNA"/>
</dbReference>
<feature type="compositionally biased region" description="Basic and acidic residues" evidence="3">
    <location>
        <begin position="1"/>
        <end position="11"/>
    </location>
</feature>
<keyword evidence="1" id="KW-0732">Signal</keyword>
<comment type="caution">
    <text evidence="5">The sequence shown here is derived from an EMBL/GenBank/DDBJ whole genome shotgun (WGS) entry which is preliminary data.</text>
</comment>
<sequence length="248" mass="26113">MEQPETDDHAAGRIAARPRPPAHGARWPLPPGQYPLGMGDGRDGLLRVPAAPPPARDPPGPQGAGREAPAQPASLPLIVMLHGATGDAARALRRIAPIADAALLVLPDSIGRSWDILEGGYGPDIARIEAALDRVLAAWPVDPRRIAVAGFSDGASYALSLALMNGGLFTHCFAFSPGFVAPMRIEGRPRLFVSHGTEDAVLPIDACSRRLVPKLQKAGYPVIYREFAGGHEVPAEIAVTALAFLMAD</sequence>
<dbReference type="Pfam" id="PF02230">
    <property type="entry name" value="Abhydrolase_2"/>
    <property type="match status" value="1"/>
</dbReference>
<protein>
    <recommendedName>
        <fullName evidence="4">Phospholipase/carboxylesterase/thioesterase domain-containing protein</fullName>
    </recommendedName>
</protein>
<dbReference type="Gene3D" id="3.40.50.1820">
    <property type="entry name" value="alpha/beta hydrolase"/>
    <property type="match status" value="1"/>
</dbReference>
<gene>
    <name evidence="5" type="ORF">LHA35_25000</name>
</gene>
<feature type="compositionally biased region" description="Low complexity" evidence="3">
    <location>
        <begin position="12"/>
        <end position="27"/>
    </location>
</feature>
<dbReference type="GO" id="GO:0016787">
    <property type="term" value="F:hydrolase activity"/>
    <property type="evidence" value="ECO:0007669"/>
    <property type="project" value="UniProtKB-KW"/>
</dbReference>
<proteinExistence type="predicted"/>
<dbReference type="InterPro" id="IPR003140">
    <property type="entry name" value="PLipase/COase/thioEstase"/>
</dbReference>
<dbReference type="RefSeq" id="WP_226613610.1">
    <property type="nucleotide sequence ID" value="NZ_JAJAQI010000060.1"/>
</dbReference>
<dbReference type="AlphaFoldDB" id="A0A9X1IJX1"/>
<keyword evidence="6" id="KW-1185">Reference proteome</keyword>
<dbReference type="PANTHER" id="PTHR43037">
    <property type="entry name" value="UNNAMED PRODUCT-RELATED"/>
    <property type="match status" value="1"/>
</dbReference>
<organism evidence="5 6">
    <name type="scientific">Roseicella aerolata</name>
    <dbReference type="NCBI Taxonomy" id="2883479"/>
    <lineage>
        <taxon>Bacteria</taxon>
        <taxon>Pseudomonadati</taxon>
        <taxon>Pseudomonadota</taxon>
        <taxon>Alphaproteobacteria</taxon>
        <taxon>Acetobacterales</taxon>
        <taxon>Roseomonadaceae</taxon>
        <taxon>Roseicella</taxon>
    </lineage>
</organism>
<feature type="region of interest" description="Disordered" evidence="3">
    <location>
        <begin position="1"/>
        <end position="69"/>
    </location>
</feature>
<name>A0A9X1IJX1_9PROT</name>
<accession>A0A9X1IJX1</accession>
<evidence type="ECO:0000259" key="4">
    <source>
        <dbReference type="Pfam" id="PF02230"/>
    </source>
</evidence>
<evidence type="ECO:0000313" key="5">
    <source>
        <dbReference type="EMBL" id="MCB4824988.1"/>
    </source>
</evidence>
<dbReference type="InterPro" id="IPR050955">
    <property type="entry name" value="Plant_Biomass_Hydrol_Est"/>
</dbReference>
<feature type="domain" description="Phospholipase/carboxylesterase/thioesterase" evidence="4">
    <location>
        <begin position="135"/>
        <end position="233"/>
    </location>
</feature>
<dbReference type="SUPFAM" id="SSF53474">
    <property type="entry name" value="alpha/beta-Hydrolases"/>
    <property type="match status" value="1"/>
</dbReference>
<evidence type="ECO:0000256" key="1">
    <source>
        <dbReference type="ARBA" id="ARBA00022729"/>
    </source>
</evidence>
<evidence type="ECO:0000256" key="3">
    <source>
        <dbReference type="SAM" id="MobiDB-lite"/>
    </source>
</evidence>
<dbReference type="InterPro" id="IPR029058">
    <property type="entry name" value="AB_hydrolase_fold"/>
</dbReference>
<keyword evidence="2" id="KW-0378">Hydrolase</keyword>
<feature type="compositionally biased region" description="Pro residues" evidence="3">
    <location>
        <begin position="50"/>
        <end position="61"/>
    </location>
</feature>
<evidence type="ECO:0000256" key="2">
    <source>
        <dbReference type="ARBA" id="ARBA00022801"/>
    </source>
</evidence>